<reference evidence="1 2" key="1">
    <citation type="submission" date="2020-01" db="EMBL/GenBank/DDBJ databases">
        <title>Genome analysis of Anaerocolumna sp. CBA3638.</title>
        <authorList>
            <person name="Kim J."/>
            <person name="Roh S.W."/>
        </authorList>
    </citation>
    <scope>NUCLEOTIDE SEQUENCE [LARGE SCALE GENOMIC DNA]</scope>
    <source>
        <strain evidence="1 2">CBA3638</strain>
    </source>
</reference>
<dbReference type="EMBL" id="CP048000">
    <property type="protein sequence ID" value="QHQ61375.1"/>
    <property type="molecule type" value="Genomic_DNA"/>
</dbReference>
<keyword evidence="2" id="KW-1185">Reference proteome</keyword>
<evidence type="ECO:0000313" key="1">
    <source>
        <dbReference type="EMBL" id="QHQ61375.1"/>
    </source>
</evidence>
<accession>A0A6P1TP26</accession>
<proteinExistence type="predicted"/>
<dbReference type="AlphaFoldDB" id="A0A6P1TP26"/>
<sequence length="119" mass="13847">MKVFSKEQFNLNASVGIKKLLSGHLDVLDGKEVINGQIKSYRVEEEEYYLYPVQDDWTKEVSMKLKGLGRTIKVNPRMVQAIKTRFGCRIVVNCILPEELNGYELEKLEDRIRTVLRKD</sequence>
<organism evidence="1 2">
    <name type="scientific">Anaerocolumna sedimenticola</name>
    <dbReference type="NCBI Taxonomy" id="2696063"/>
    <lineage>
        <taxon>Bacteria</taxon>
        <taxon>Bacillati</taxon>
        <taxon>Bacillota</taxon>
        <taxon>Clostridia</taxon>
        <taxon>Lachnospirales</taxon>
        <taxon>Lachnospiraceae</taxon>
        <taxon>Anaerocolumna</taxon>
    </lineage>
</organism>
<gene>
    <name evidence="1" type="ORF">Ana3638_11820</name>
</gene>
<dbReference type="RefSeq" id="WP_161838200.1">
    <property type="nucleotide sequence ID" value="NZ_CP048000.1"/>
</dbReference>
<evidence type="ECO:0000313" key="2">
    <source>
        <dbReference type="Proteomes" id="UP000464314"/>
    </source>
</evidence>
<dbReference type="Proteomes" id="UP000464314">
    <property type="component" value="Chromosome"/>
</dbReference>
<dbReference type="KEGG" id="anr:Ana3638_11820"/>
<name>A0A6P1TP26_9FIRM</name>
<protein>
    <submittedName>
        <fullName evidence="1">Uncharacterized protein</fullName>
    </submittedName>
</protein>